<dbReference type="AlphaFoldDB" id="A0A7I9UVU4"/>
<gene>
    <name evidence="4" type="ORF">nbrc107697_09200</name>
</gene>
<protein>
    <recommendedName>
        <fullName evidence="3">YncI copper-binding domain-containing protein</fullName>
    </recommendedName>
</protein>
<name>A0A7I9UVU4_9ACTN</name>
<keyword evidence="1" id="KW-1133">Transmembrane helix</keyword>
<feature type="chain" id="PRO_5029560955" description="YncI copper-binding domain-containing protein" evidence="2">
    <location>
        <begin position="35"/>
        <end position="215"/>
    </location>
</feature>
<dbReference type="Proteomes" id="UP000444980">
    <property type="component" value="Unassembled WGS sequence"/>
</dbReference>
<dbReference type="InterPro" id="IPR012533">
    <property type="entry name" value="YcnI-copper_dom"/>
</dbReference>
<keyword evidence="2" id="KW-0732">Signal</keyword>
<evidence type="ECO:0000256" key="2">
    <source>
        <dbReference type="SAM" id="SignalP"/>
    </source>
</evidence>
<evidence type="ECO:0000313" key="4">
    <source>
        <dbReference type="EMBL" id="GED96881.1"/>
    </source>
</evidence>
<dbReference type="CDD" id="cd08545">
    <property type="entry name" value="YcnI_like"/>
    <property type="match status" value="1"/>
</dbReference>
<dbReference type="Gene3D" id="2.60.40.2230">
    <property type="entry name" value="Uncharacterised protein YcnI-like PF07987, DUF1775"/>
    <property type="match status" value="1"/>
</dbReference>
<feature type="domain" description="YncI copper-binding" evidence="3">
    <location>
        <begin position="35"/>
        <end position="166"/>
    </location>
</feature>
<evidence type="ECO:0000256" key="1">
    <source>
        <dbReference type="SAM" id="Phobius"/>
    </source>
</evidence>
<dbReference type="OrthoDB" id="9810871at2"/>
<organism evidence="4 5">
    <name type="scientific">Gordonia crocea</name>
    <dbReference type="NCBI Taxonomy" id="589162"/>
    <lineage>
        <taxon>Bacteria</taxon>
        <taxon>Bacillati</taxon>
        <taxon>Actinomycetota</taxon>
        <taxon>Actinomycetes</taxon>
        <taxon>Mycobacteriales</taxon>
        <taxon>Gordoniaceae</taxon>
        <taxon>Gordonia</taxon>
    </lineage>
</organism>
<comment type="caution">
    <text evidence="4">The sequence shown here is derived from an EMBL/GenBank/DDBJ whole genome shotgun (WGS) entry which is preliminary data.</text>
</comment>
<sequence>MRNNPSRLTRTVLAVSAAAGLALAPILGAATAQAHVVARTAGMEANGFGVVTFMVPNESDTAATTELRVTFPAVKHLLPEHKDGWAAHVAKNADGAVTEIRWTAQPGTPGIPVGEFTEFNVAGGPFTGDVVLPAVQRYSDGSSVAWDQRAGADGQEPEHPAPTITVAAAQSAATSDHTARWLGSLGLLAGIAGIGIGGASVRSRREAPTKEKTDA</sequence>
<feature type="signal peptide" evidence="2">
    <location>
        <begin position="1"/>
        <end position="34"/>
    </location>
</feature>
<evidence type="ECO:0000313" key="5">
    <source>
        <dbReference type="Proteomes" id="UP000444980"/>
    </source>
</evidence>
<evidence type="ECO:0000259" key="3">
    <source>
        <dbReference type="Pfam" id="PF07987"/>
    </source>
</evidence>
<dbReference type="EMBL" id="BJOU01000001">
    <property type="protein sequence ID" value="GED96881.1"/>
    <property type="molecule type" value="Genomic_DNA"/>
</dbReference>
<accession>A0A7I9UVU4</accession>
<keyword evidence="5" id="KW-1185">Reference proteome</keyword>
<reference evidence="5" key="1">
    <citation type="submission" date="2019-06" db="EMBL/GenBank/DDBJ databases">
        <title>Gordonia isolated from sludge of a wastewater treatment plant.</title>
        <authorList>
            <person name="Tamura T."/>
            <person name="Aoyama K."/>
            <person name="Kang Y."/>
            <person name="Saito S."/>
            <person name="Akiyama N."/>
            <person name="Yazawa K."/>
            <person name="Gonoi T."/>
            <person name="Mikami Y."/>
        </authorList>
    </citation>
    <scope>NUCLEOTIDE SEQUENCE [LARGE SCALE GENOMIC DNA]</scope>
    <source>
        <strain evidence="5">NBRC 107697</strain>
    </source>
</reference>
<dbReference type="Pfam" id="PF07987">
    <property type="entry name" value="DUF1775"/>
    <property type="match status" value="1"/>
</dbReference>
<dbReference type="InterPro" id="IPR038507">
    <property type="entry name" value="YcnI-like_sf"/>
</dbReference>
<proteinExistence type="predicted"/>
<feature type="transmembrane region" description="Helical" evidence="1">
    <location>
        <begin position="181"/>
        <end position="201"/>
    </location>
</feature>
<keyword evidence="1" id="KW-0812">Transmembrane</keyword>
<keyword evidence="1" id="KW-0472">Membrane</keyword>